<protein>
    <submittedName>
        <fullName evidence="1">Uncharacterized protein</fullName>
    </submittedName>
</protein>
<gene>
    <name evidence="1" type="ORF">IPOD504_LOCUS14174</name>
</gene>
<proteinExistence type="predicted"/>
<evidence type="ECO:0000313" key="1">
    <source>
        <dbReference type="EMBL" id="CAH2068266.1"/>
    </source>
</evidence>
<evidence type="ECO:0000313" key="2">
    <source>
        <dbReference type="Proteomes" id="UP000837857"/>
    </source>
</evidence>
<dbReference type="EMBL" id="OW152817">
    <property type="protein sequence ID" value="CAH2068266.1"/>
    <property type="molecule type" value="Genomic_DNA"/>
</dbReference>
<reference evidence="1" key="1">
    <citation type="submission" date="2022-03" db="EMBL/GenBank/DDBJ databases">
        <authorList>
            <person name="Martin H S."/>
        </authorList>
    </citation>
    <scope>NUCLEOTIDE SEQUENCE</scope>
</reference>
<dbReference type="Proteomes" id="UP000837857">
    <property type="component" value="Chromosome 5"/>
</dbReference>
<feature type="non-terminal residue" evidence="1">
    <location>
        <position position="1"/>
    </location>
</feature>
<organism evidence="1 2">
    <name type="scientific">Iphiclides podalirius</name>
    <name type="common">scarce swallowtail</name>
    <dbReference type="NCBI Taxonomy" id="110791"/>
    <lineage>
        <taxon>Eukaryota</taxon>
        <taxon>Metazoa</taxon>
        <taxon>Ecdysozoa</taxon>
        <taxon>Arthropoda</taxon>
        <taxon>Hexapoda</taxon>
        <taxon>Insecta</taxon>
        <taxon>Pterygota</taxon>
        <taxon>Neoptera</taxon>
        <taxon>Endopterygota</taxon>
        <taxon>Lepidoptera</taxon>
        <taxon>Glossata</taxon>
        <taxon>Ditrysia</taxon>
        <taxon>Papilionoidea</taxon>
        <taxon>Papilionidae</taxon>
        <taxon>Papilioninae</taxon>
        <taxon>Iphiclides</taxon>
    </lineage>
</organism>
<accession>A0ABN8IZ54</accession>
<sequence>MEVHLDAAANGQSGLVYSQAAAREYFFFLVLVSRCDQSKPVRRFDQPSPRVHPEISWSLCINTTAAYDSISPVIGHARE</sequence>
<keyword evidence="2" id="KW-1185">Reference proteome</keyword>
<name>A0ABN8IZ54_9NEOP</name>